<dbReference type="GO" id="GO:0020037">
    <property type="term" value="F:heme binding"/>
    <property type="evidence" value="ECO:0007669"/>
    <property type="project" value="InterPro"/>
</dbReference>
<evidence type="ECO:0000313" key="8">
    <source>
        <dbReference type="EMBL" id="KAF4301348.1"/>
    </source>
</evidence>
<comment type="cofactor">
    <cofactor evidence="1 6">
        <name>heme</name>
        <dbReference type="ChEBI" id="CHEBI:30413"/>
    </cofactor>
</comment>
<dbReference type="Pfam" id="PF00067">
    <property type="entry name" value="p450"/>
    <property type="match status" value="1"/>
</dbReference>
<dbReference type="Proteomes" id="UP000572817">
    <property type="component" value="Unassembled WGS sequence"/>
</dbReference>
<keyword evidence="4 7" id="KW-0560">Oxidoreductase</keyword>
<evidence type="ECO:0000256" key="4">
    <source>
        <dbReference type="ARBA" id="ARBA00023002"/>
    </source>
</evidence>
<evidence type="ECO:0000313" key="9">
    <source>
        <dbReference type="Proteomes" id="UP000572817"/>
    </source>
</evidence>
<sequence length="497" mass="55884">MSTRIALALLCALGIWIFQIIFYALAGPLRKVPGPWYARFTNLPLKWATIKGRRMYFIEALHKKYGDMVLIAPNQVDCNSPTMFREIHRHGNGFRKAAWYRKFAGYKDVEERNSLFIMEDPKTHATRRKLMARAFSKSEIRKHWEVEIKQKVEFAVRQMEKDAKEHPDGEVDVQKWWTLMAADVISRIAFGESFNLLLAGQKNEYLHAVERIAKANGISAEVPIFRLLCCVPIPSIQSLFNTMGVVMDFATKTVNNSRTQGTAGVGNIFTSILAEVEKSGSTLDDVILVREARSLIIAGTDTTAITLTFLVWNVLSRPQLHRDLLEELRREAGDMGEEDGFALEDEQLEQLPLLTAVIQESMRLYGAAPGSLPRSPPLGGATVGGVYIPDSAVVSTQAWSLHRHPAIWENPEEFDVSRWLSGNMSDEAKAAFHPWGGGGRVCLGMHVAEMELRHGAATFFLRYPQARLAPRTTPETMRPEQFFIITPKNRECGVVLA</sequence>
<dbReference type="PRINTS" id="PR00463">
    <property type="entry name" value="EP450I"/>
</dbReference>
<reference evidence="8" key="1">
    <citation type="submission" date="2020-04" db="EMBL/GenBank/DDBJ databases">
        <title>Genome Assembly and Annotation of Botryosphaeria dothidea sdau 11-99, a Latent Pathogen of Apple Fruit Ring Rot in China.</title>
        <authorList>
            <person name="Yu C."/>
            <person name="Diao Y."/>
            <person name="Lu Q."/>
            <person name="Zhao J."/>
            <person name="Cui S."/>
            <person name="Peng C."/>
            <person name="He B."/>
            <person name="Liu H."/>
        </authorList>
    </citation>
    <scope>NUCLEOTIDE SEQUENCE [LARGE SCALE GENOMIC DNA]</scope>
    <source>
        <strain evidence="8">Sdau11-99</strain>
    </source>
</reference>
<feature type="binding site" description="axial binding residue" evidence="6">
    <location>
        <position position="442"/>
    </location>
    <ligand>
        <name>heme</name>
        <dbReference type="ChEBI" id="CHEBI:30413"/>
    </ligand>
    <ligandPart>
        <name>Fe</name>
        <dbReference type="ChEBI" id="CHEBI:18248"/>
    </ligandPart>
</feature>
<dbReference type="AlphaFoldDB" id="A0A8H4MZB8"/>
<gene>
    <name evidence="8" type="ORF">GTA08_BOTSDO10885</name>
</gene>
<proteinExistence type="inferred from homology"/>
<dbReference type="InterPro" id="IPR002401">
    <property type="entry name" value="Cyt_P450_E_grp-I"/>
</dbReference>
<dbReference type="GO" id="GO:0005506">
    <property type="term" value="F:iron ion binding"/>
    <property type="evidence" value="ECO:0007669"/>
    <property type="project" value="InterPro"/>
</dbReference>
<dbReference type="EMBL" id="WWBZ02000082">
    <property type="protein sequence ID" value="KAF4301348.1"/>
    <property type="molecule type" value="Genomic_DNA"/>
</dbReference>
<evidence type="ECO:0000256" key="6">
    <source>
        <dbReference type="PIRSR" id="PIRSR602401-1"/>
    </source>
</evidence>
<keyword evidence="6 7" id="KW-0349">Heme</keyword>
<dbReference type="InterPro" id="IPR036396">
    <property type="entry name" value="Cyt_P450_sf"/>
</dbReference>
<dbReference type="CDD" id="cd11059">
    <property type="entry name" value="CYP_fungal"/>
    <property type="match status" value="1"/>
</dbReference>
<dbReference type="PRINTS" id="PR00385">
    <property type="entry name" value="P450"/>
</dbReference>
<dbReference type="PANTHER" id="PTHR24305:SF96">
    <property type="entry name" value="CYTOCHROME P450 MONOOXYGENASE STCB-RELATED"/>
    <property type="match status" value="1"/>
</dbReference>
<dbReference type="SUPFAM" id="SSF48264">
    <property type="entry name" value="Cytochrome P450"/>
    <property type="match status" value="1"/>
</dbReference>
<keyword evidence="5 6" id="KW-0408">Iron</keyword>
<dbReference type="OrthoDB" id="1470350at2759"/>
<accession>A0A8H4MZB8</accession>
<dbReference type="Gene3D" id="1.10.630.10">
    <property type="entry name" value="Cytochrome P450"/>
    <property type="match status" value="1"/>
</dbReference>
<evidence type="ECO:0000256" key="7">
    <source>
        <dbReference type="RuleBase" id="RU000461"/>
    </source>
</evidence>
<dbReference type="PROSITE" id="PS00086">
    <property type="entry name" value="CYTOCHROME_P450"/>
    <property type="match status" value="1"/>
</dbReference>
<keyword evidence="3 6" id="KW-0479">Metal-binding</keyword>
<organism evidence="8 9">
    <name type="scientific">Botryosphaeria dothidea</name>
    <dbReference type="NCBI Taxonomy" id="55169"/>
    <lineage>
        <taxon>Eukaryota</taxon>
        <taxon>Fungi</taxon>
        <taxon>Dikarya</taxon>
        <taxon>Ascomycota</taxon>
        <taxon>Pezizomycotina</taxon>
        <taxon>Dothideomycetes</taxon>
        <taxon>Dothideomycetes incertae sedis</taxon>
        <taxon>Botryosphaeriales</taxon>
        <taxon>Botryosphaeriaceae</taxon>
        <taxon>Botryosphaeria</taxon>
    </lineage>
</organism>
<dbReference type="PANTHER" id="PTHR24305">
    <property type="entry name" value="CYTOCHROME P450"/>
    <property type="match status" value="1"/>
</dbReference>
<dbReference type="GO" id="GO:0016705">
    <property type="term" value="F:oxidoreductase activity, acting on paired donors, with incorporation or reduction of molecular oxygen"/>
    <property type="evidence" value="ECO:0007669"/>
    <property type="project" value="InterPro"/>
</dbReference>
<name>A0A8H4MZB8_9PEZI</name>
<keyword evidence="9" id="KW-1185">Reference proteome</keyword>
<comment type="caution">
    <text evidence="8">The sequence shown here is derived from an EMBL/GenBank/DDBJ whole genome shotgun (WGS) entry which is preliminary data.</text>
</comment>
<dbReference type="InterPro" id="IPR017972">
    <property type="entry name" value="Cyt_P450_CS"/>
</dbReference>
<keyword evidence="7" id="KW-0503">Monooxygenase</keyword>
<dbReference type="InterPro" id="IPR001128">
    <property type="entry name" value="Cyt_P450"/>
</dbReference>
<evidence type="ECO:0000256" key="1">
    <source>
        <dbReference type="ARBA" id="ARBA00001971"/>
    </source>
</evidence>
<evidence type="ECO:0000256" key="5">
    <source>
        <dbReference type="ARBA" id="ARBA00023004"/>
    </source>
</evidence>
<evidence type="ECO:0000256" key="3">
    <source>
        <dbReference type="ARBA" id="ARBA00022723"/>
    </source>
</evidence>
<dbReference type="GO" id="GO:0004497">
    <property type="term" value="F:monooxygenase activity"/>
    <property type="evidence" value="ECO:0007669"/>
    <property type="project" value="UniProtKB-KW"/>
</dbReference>
<evidence type="ECO:0000256" key="2">
    <source>
        <dbReference type="ARBA" id="ARBA00010617"/>
    </source>
</evidence>
<dbReference type="InterPro" id="IPR050121">
    <property type="entry name" value="Cytochrome_P450_monoxygenase"/>
</dbReference>
<protein>
    <submittedName>
        <fullName evidence="8">Cytochrome P450</fullName>
    </submittedName>
</protein>
<comment type="similarity">
    <text evidence="2 7">Belongs to the cytochrome P450 family.</text>
</comment>